<dbReference type="GO" id="GO:0003824">
    <property type="term" value="F:catalytic activity"/>
    <property type="evidence" value="ECO:0007669"/>
    <property type="project" value="InterPro"/>
</dbReference>
<reference evidence="5 6" key="1">
    <citation type="submission" date="2016-04" db="EMBL/GenBank/DDBJ databases">
        <title>A degradative enzymes factory behind the ericoid mycorrhizal symbiosis.</title>
        <authorList>
            <consortium name="DOE Joint Genome Institute"/>
            <person name="Martino E."/>
            <person name="Morin E."/>
            <person name="Grelet G."/>
            <person name="Kuo A."/>
            <person name="Kohler A."/>
            <person name="Daghino S."/>
            <person name="Barry K."/>
            <person name="Choi C."/>
            <person name="Cichocki N."/>
            <person name="Clum A."/>
            <person name="Copeland A."/>
            <person name="Hainaut M."/>
            <person name="Haridas S."/>
            <person name="Labutti K."/>
            <person name="Lindquist E."/>
            <person name="Lipzen A."/>
            <person name="Khouja H.-R."/>
            <person name="Murat C."/>
            <person name="Ohm R."/>
            <person name="Olson A."/>
            <person name="Spatafora J."/>
            <person name="Veneault-Fourrey C."/>
            <person name="Henrissat B."/>
            <person name="Grigoriev I."/>
            <person name="Martin F."/>
            <person name="Perotto S."/>
        </authorList>
    </citation>
    <scope>NUCLEOTIDE SEQUENCE [LARGE SCALE GENOMIC DNA]</scope>
    <source>
        <strain evidence="5 6">E</strain>
    </source>
</reference>
<evidence type="ECO:0000259" key="4">
    <source>
        <dbReference type="PROSITE" id="PS51084"/>
    </source>
</evidence>
<feature type="active site" description="Tele-AMP-histidine intermediate" evidence="1">
    <location>
        <position position="113"/>
    </location>
</feature>
<keyword evidence="6" id="KW-1185">Reference proteome</keyword>
<dbReference type="PANTHER" id="PTHR46648">
    <property type="entry name" value="HIT FAMILY PROTEIN 1"/>
    <property type="match status" value="1"/>
</dbReference>
<dbReference type="Pfam" id="PF01230">
    <property type="entry name" value="HIT"/>
    <property type="match status" value="1"/>
</dbReference>
<dbReference type="STRING" id="1095630.A0A2J6TM90"/>
<dbReference type="GeneID" id="36584793"/>
<dbReference type="InterPro" id="IPR019808">
    <property type="entry name" value="Histidine_triad_CS"/>
</dbReference>
<name>A0A2J6TM90_9HELO</name>
<evidence type="ECO:0000256" key="1">
    <source>
        <dbReference type="PIRSR" id="PIRSR601310-1"/>
    </source>
</evidence>
<dbReference type="PROSITE" id="PS51084">
    <property type="entry name" value="HIT_2"/>
    <property type="match status" value="1"/>
</dbReference>
<protein>
    <submittedName>
        <fullName evidence="5">HIT-like protein</fullName>
    </submittedName>
</protein>
<proteinExistence type="predicted"/>
<gene>
    <name evidence="5" type="ORF">K444DRAFT_555706</name>
</gene>
<dbReference type="SUPFAM" id="SSF54197">
    <property type="entry name" value="HIT-like"/>
    <property type="match status" value="1"/>
</dbReference>
<dbReference type="InterPro" id="IPR036265">
    <property type="entry name" value="HIT-like_sf"/>
</dbReference>
<dbReference type="GO" id="GO:0009117">
    <property type="term" value="P:nucleotide metabolic process"/>
    <property type="evidence" value="ECO:0007669"/>
    <property type="project" value="TreeGrafter"/>
</dbReference>
<evidence type="ECO:0000313" key="5">
    <source>
        <dbReference type="EMBL" id="PMD64092.1"/>
    </source>
</evidence>
<dbReference type="Gene3D" id="3.30.428.10">
    <property type="entry name" value="HIT-like"/>
    <property type="match status" value="1"/>
</dbReference>
<accession>A0A2J6TM90</accession>
<organism evidence="5 6">
    <name type="scientific">Hyaloscypha bicolor E</name>
    <dbReference type="NCBI Taxonomy" id="1095630"/>
    <lineage>
        <taxon>Eukaryota</taxon>
        <taxon>Fungi</taxon>
        <taxon>Dikarya</taxon>
        <taxon>Ascomycota</taxon>
        <taxon>Pezizomycotina</taxon>
        <taxon>Leotiomycetes</taxon>
        <taxon>Helotiales</taxon>
        <taxon>Hyaloscyphaceae</taxon>
        <taxon>Hyaloscypha</taxon>
        <taxon>Hyaloscypha bicolor</taxon>
    </lineage>
</organism>
<dbReference type="PROSITE" id="PS00892">
    <property type="entry name" value="HIT_1"/>
    <property type="match status" value="1"/>
</dbReference>
<dbReference type="Proteomes" id="UP000235371">
    <property type="component" value="Unassembled WGS sequence"/>
</dbReference>
<dbReference type="AlphaFoldDB" id="A0A2J6TM90"/>
<dbReference type="RefSeq" id="XP_024740996.1">
    <property type="nucleotide sequence ID" value="XM_024876714.1"/>
</dbReference>
<dbReference type="PRINTS" id="PR00332">
    <property type="entry name" value="HISTRIAD"/>
</dbReference>
<dbReference type="EMBL" id="KZ613774">
    <property type="protein sequence ID" value="PMD64092.1"/>
    <property type="molecule type" value="Genomic_DNA"/>
</dbReference>
<evidence type="ECO:0000256" key="3">
    <source>
        <dbReference type="PROSITE-ProRule" id="PRU00464"/>
    </source>
</evidence>
<dbReference type="OrthoDB" id="1915375at2759"/>
<feature type="domain" description="HIT" evidence="4">
    <location>
        <begin position="19"/>
        <end position="126"/>
    </location>
</feature>
<dbReference type="InParanoid" id="A0A2J6TM90"/>
<evidence type="ECO:0000313" key="6">
    <source>
        <dbReference type="Proteomes" id="UP000235371"/>
    </source>
</evidence>
<feature type="short sequence motif" description="Histidine triad motif" evidence="2 3">
    <location>
        <begin position="111"/>
        <end position="115"/>
    </location>
</feature>
<dbReference type="PANTHER" id="PTHR46648:SF2">
    <property type="entry name" value="HIT DOMAIN-CONTAINING PROTEIN"/>
    <property type="match status" value="1"/>
</dbReference>
<sequence length="171" mass="19137">MSSCPFCDIAANYPPNTSFESNHERVSPPAFVVLSTPLCMAFLDIMPLSPGHLLVTTRKHHGKISDVTEEEARELGAWLPRLSRVLANVTGVWDWNIVQNNGAAAAQVVPHVHFHIIPRPSLTPELRNKSFTMFGRGQRSERDDDEAAALARSLREELAGEMERIQNREKL</sequence>
<dbReference type="InterPro" id="IPR011146">
    <property type="entry name" value="HIT-like"/>
</dbReference>
<evidence type="ECO:0000256" key="2">
    <source>
        <dbReference type="PIRSR" id="PIRSR601310-3"/>
    </source>
</evidence>
<dbReference type="InterPro" id="IPR001310">
    <property type="entry name" value="Histidine_triad_HIT"/>
</dbReference>